<evidence type="ECO:0000313" key="2">
    <source>
        <dbReference type="Proteomes" id="UP001056120"/>
    </source>
</evidence>
<evidence type="ECO:0000313" key="1">
    <source>
        <dbReference type="EMBL" id="KAI3713258.1"/>
    </source>
</evidence>
<sequence length="202" mass="22260">MMQGNHVHALGESITSGCEKWSNVSKKHYVEEAKSYTQPGSVAEKKAFFDAYYKKIAAQKAAAAALLEQEKLAAAANSHHVTSKVVDLAIENNRLDVNSKCTDSLNITNLKVSQTKRPMLKSKQNAKEEVTQPIIKKKSASSSWVASIHHRKDNINTPRAKNVITNDYTDKRRLAPKSETLVHPTDAGSKSTGPKWHILSAV</sequence>
<comment type="caution">
    <text evidence="1">The sequence shown here is derived from an EMBL/GenBank/DDBJ whole genome shotgun (WGS) entry which is preliminary data.</text>
</comment>
<organism evidence="1 2">
    <name type="scientific">Smallanthus sonchifolius</name>
    <dbReference type="NCBI Taxonomy" id="185202"/>
    <lineage>
        <taxon>Eukaryota</taxon>
        <taxon>Viridiplantae</taxon>
        <taxon>Streptophyta</taxon>
        <taxon>Embryophyta</taxon>
        <taxon>Tracheophyta</taxon>
        <taxon>Spermatophyta</taxon>
        <taxon>Magnoliopsida</taxon>
        <taxon>eudicotyledons</taxon>
        <taxon>Gunneridae</taxon>
        <taxon>Pentapetalae</taxon>
        <taxon>asterids</taxon>
        <taxon>campanulids</taxon>
        <taxon>Asterales</taxon>
        <taxon>Asteraceae</taxon>
        <taxon>Asteroideae</taxon>
        <taxon>Heliantheae alliance</taxon>
        <taxon>Millerieae</taxon>
        <taxon>Smallanthus</taxon>
    </lineage>
</organism>
<reference evidence="2" key="1">
    <citation type="journal article" date="2022" name="Mol. Ecol. Resour.">
        <title>The genomes of chicory, endive, great burdock and yacon provide insights into Asteraceae palaeo-polyploidization history and plant inulin production.</title>
        <authorList>
            <person name="Fan W."/>
            <person name="Wang S."/>
            <person name="Wang H."/>
            <person name="Wang A."/>
            <person name="Jiang F."/>
            <person name="Liu H."/>
            <person name="Zhao H."/>
            <person name="Xu D."/>
            <person name="Zhang Y."/>
        </authorList>
    </citation>
    <scope>NUCLEOTIDE SEQUENCE [LARGE SCALE GENOMIC DNA]</scope>
    <source>
        <strain evidence="2">cv. Yunnan</strain>
    </source>
</reference>
<gene>
    <name evidence="1" type="ORF">L1987_71832</name>
</gene>
<dbReference type="EMBL" id="CM042041">
    <property type="protein sequence ID" value="KAI3713258.1"/>
    <property type="molecule type" value="Genomic_DNA"/>
</dbReference>
<name>A0ACB9AU70_9ASTR</name>
<reference evidence="1 2" key="2">
    <citation type="journal article" date="2022" name="Mol. Ecol. Resour.">
        <title>The genomes of chicory, endive, great burdock and yacon provide insights into Asteraceae paleo-polyploidization history and plant inulin production.</title>
        <authorList>
            <person name="Fan W."/>
            <person name="Wang S."/>
            <person name="Wang H."/>
            <person name="Wang A."/>
            <person name="Jiang F."/>
            <person name="Liu H."/>
            <person name="Zhao H."/>
            <person name="Xu D."/>
            <person name="Zhang Y."/>
        </authorList>
    </citation>
    <scope>NUCLEOTIDE SEQUENCE [LARGE SCALE GENOMIC DNA]</scope>
    <source>
        <strain evidence="2">cv. Yunnan</strain>
        <tissue evidence="1">Leaves</tissue>
    </source>
</reference>
<protein>
    <submittedName>
        <fullName evidence="1">Uncharacterized protein</fullName>
    </submittedName>
</protein>
<dbReference type="Proteomes" id="UP001056120">
    <property type="component" value="Linkage Group LG24"/>
</dbReference>
<accession>A0ACB9AU70</accession>
<keyword evidence="2" id="KW-1185">Reference proteome</keyword>
<proteinExistence type="predicted"/>